<protein>
    <submittedName>
        <fullName evidence="1">Uncharacterized protein</fullName>
    </submittedName>
</protein>
<sequence>LYLFSDNEEQLEITSFTPDTSNTEDMTVVVCFTDHTADASSNPIDSTVVKLTCAQEKPSVDEDPLTFLEFDLKSEPNYCSIHKLTTAEIYQKLYCILDATDTSSDTPVPRLGSAEFQMPDKELFSACTTAYNFVDQLLVGVECSPDIFDTFSDIVFNSEAVSSDLASLSILSYVLYSGTLDPTAPTLSFCAPKENTASDSFSDTLDICTTGIEIQQATSDLLTITSSQLTYGDPATLHVTVAASGNCDLILINGLKIEDAASGVGSGALEIEITGYGEGDGADFLVVKTDTPQQCSGKVTFKDYNLRVIPLTSSTLEMIWDNDDNNEIFLIEITTSDPAPPFVSANVDCLNFNPCYGYFVKLDPGSSYSCSLSTEGDLNKITSTPVTMPSSGTTSGFSVRELTLKWNSELNSADTSVCFDQEDATTSDGSSYLELIMINSQGQMLKSHRTTQTMQGILCFVDILIETSAFNLSEGKVNVIVLKRDVNSHKVLTSGEAELFLISPEIKVLGARGGRISWDNPGGYSITTMMEGHSIHLAATTTGRLHRYFFPKKTEERLVVEADASGVKMTAVVPLTSTGAAGM</sequence>
<accession>A0AAW0VUM1</accession>
<keyword evidence="2" id="KW-1185">Reference proteome</keyword>
<gene>
    <name evidence="1" type="ORF">OTU49_013535</name>
</gene>
<dbReference type="EMBL" id="JARKIK010000757">
    <property type="protein sequence ID" value="KAK8720172.1"/>
    <property type="molecule type" value="Genomic_DNA"/>
</dbReference>
<dbReference type="AlphaFoldDB" id="A0AAW0VUM1"/>
<reference evidence="1 2" key="1">
    <citation type="journal article" date="2024" name="BMC Genomics">
        <title>Genome assembly of redclaw crayfish (Cherax quadricarinatus) provides insights into its immune adaptation and hypoxia tolerance.</title>
        <authorList>
            <person name="Liu Z."/>
            <person name="Zheng J."/>
            <person name="Li H."/>
            <person name="Fang K."/>
            <person name="Wang S."/>
            <person name="He J."/>
            <person name="Zhou D."/>
            <person name="Weng S."/>
            <person name="Chi M."/>
            <person name="Gu Z."/>
            <person name="He J."/>
            <person name="Li F."/>
            <person name="Wang M."/>
        </authorList>
    </citation>
    <scope>NUCLEOTIDE SEQUENCE [LARGE SCALE GENOMIC DNA]</scope>
    <source>
        <strain evidence="1">ZL_2023a</strain>
    </source>
</reference>
<name>A0AAW0VUM1_CHEQU</name>
<organism evidence="1 2">
    <name type="scientific">Cherax quadricarinatus</name>
    <name type="common">Australian red claw crayfish</name>
    <dbReference type="NCBI Taxonomy" id="27406"/>
    <lineage>
        <taxon>Eukaryota</taxon>
        <taxon>Metazoa</taxon>
        <taxon>Ecdysozoa</taxon>
        <taxon>Arthropoda</taxon>
        <taxon>Crustacea</taxon>
        <taxon>Multicrustacea</taxon>
        <taxon>Malacostraca</taxon>
        <taxon>Eumalacostraca</taxon>
        <taxon>Eucarida</taxon>
        <taxon>Decapoda</taxon>
        <taxon>Pleocyemata</taxon>
        <taxon>Astacidea</taxon>
        <taxon>Parastacoidea</taxon>
        <taxon>Parastacidae</taxon>
        <taxon>Cherax</taxon>
    </lineage>
</organism>
<dbReference type="Proteomes" id="UP001445076">
    <property type="component" value="Unassembled WGS sequence"/>
</dbReference>
<feature type="non-terminal residue" evidence="1">
    <location>
        <position position="1"/>
    </location>
</feature>
<evidence type="ECO:0000313" key="2">
    <source>
        <dbReference type="Proteomes" id="UP001445076"/>
    </source>
</evidence>
<dbReference type="EMBL" id="JARKIK010000757">
    <property type="protein sequence ID" value="KAK8720173.1"/>
    <property type="molecule type" value="Genomic_DNA"/>
</dbReference>
<reference evidence="1" key="2">
    <citation type="submission" date="2024-01" db="EMBL/GenBank/DDBJ databases">
        <authorList>
            <person name="He J."/>
            <person name="Wang M."/>
            <person name="Zheng J."/>
            <person name="Liu Z."/>
        </authorList>
    </citation>
    <scope>NUCLEOTIDE SEQUENCE</scope>
    <source>
        <strain evidence="1">ZL_2023a</strain>
        <tissue evidence="1">Muscle</tissue>
    </source>
</reference>
<evidence type="ECO:0000313" key="1">
    <source>
        <dbReference type="EMBL" id="KAK8720172.1"/>
    </source>
</evidence>
<proteinExistence type="predicted"/>
<comment type="caution">
    <text evidence="1">The sequence shown here is derived from an EMBL/GenBank/DDBJ whole genome shotgun (WGS) entry which is preliminary data.</text>
</comment>